<evidence type="ECO:0000256" key="4">
    <source>
        <dbReference type="ARBA" id="ARBA00022692"/>
    </source>
</evidence>
<evidence type="ECO:0000256" key="2">
    <source>
        <dbReference type="ARBA" id="ARBA00006679"/>
    </source>
</evidence>
<evidence type="ECO:0000256" key="1">
    <source>
        <dbReference type="ARBA" id="ARBA00004651"/>
    </source>
</evidence>
<comment type="similarity">
    <text evidence="2">Belongs to the DoxX family.</text>
</comment>
<feature type="transmembrane region" description="Helical" evidence="7">
    <location>
        <begin position="49"/>
        <end position="70"/>
    </location>
</feature>
<comment type="caution">
    <text evidence="8">The sequence shown here is derived from an EMBL/GenBank/DDBJ whole genome shotgun (WGS) entry which is preliminary data.</text>
</comment>
<dbReference type="InterPro" id="IPR032808">
    <property type="entry name" value="DoxX"/>
</dbReference>
<evidence type="ECO:0000313" key="8">
    <source>
        <dbReference type="EMBL" id="MDR6943158.1"/>
    </source>
</evidence>
<dbReference type="Proteomes" id="UP001247620">
    <property type="component" value="Unassembled WGS sequence"/>
</dbReference>
<feature type="transmembrane region" description="Helical" evidence="7">
    <location>
        <begin position="77"/>
        <end position="96"/>
    </location>
</feature>
<protein>
    <submittedName>
        <fullName evidence="8">Oxidoreductase</fullName>
    </submittedName>
</protein>
<feature type="transmembrane region" description="Helical" evidence="7">
    <location>
        <begin position="120"/>
        <end position="144"/>
    </location>
</feature>
<name>A0ABU1TCN1_9SPHI</name>
<dbReference type="Pfam" id="PF07681">
    <property type="entry name" value="DoxX"/>
    <property type="match status" value="1"/>
</dbReference>
<proteinExistence type="inferred from homology"/>
<evidence type="ECO:0000256" key="6">
    <source>
        <dbReference type="ARBA" id="ARBA00023136"/>
    </source>
</evidence>
<keyword evidence="9" id="KW-1185">Reference proteome</keyword>
<gene>
    <name evidence="8" type="ORF">J2W55_003011</name>
</gene>
<dbReference type="InterPro" id="IPR051907">
    <property type="entry name" value="DoxX-like_oxidoreductase"/>
</dbReference>
<reference evidence="8 9" key="1">
    <citation type="submission" date="2023-07" db="EMBL/GenBank/DDBJ databases">
        <title>Sorghum-associated microbial communities from plants grown in Nebraska, USA.</title>
        <authorList>
            <person name="Schachtman D."/>
        </authorList>
    </citation>
    <scope>NUCLEOTIDE SEQUENCE [LARGE SCALE GENOMIC DNA]</scope>
    <source>
        <strain evidence="8 9">3262</strain>
    </source>
</reference>
<evidence type="ECO:0000256" key="5">
    <source>
        <dbReference type="ARBA" id="ARBA00022989"/>
    </source>
</evidence>
<organism evidence="8 9">
    <name type="scientific">Mucilaginibacter pocheonensis</name>
    <dbReference type="NCBI Taxonomy" id="398050"/>
    <lineage>
        <taxon>Bacteria</taxon>
        <taxon>Pseudomonadati</taxon>
        <taxon>Bacteroidota</taxon>
        <taxon>Sphingobacteriia</taxon>
        <taxon>Sphingobacteriales</taxon>
        <taxon>Sphingobacteriaceae</taxon>
        <taxon>Mucilaginibacter</taxon>
    </lineage>
</organism>
<dbReference type="PANTHER" id="PTHR33452:SF1">
    <property type="entry name" value="INNER MEMBRANE PROTEIN YPHA-RELATED"/>
    <property type="match status" value="1"/>
</dbReference>
<dbReference type="PANTHER" id="PTHR33452">
    <property type="entry name" value="OXIDOREDUCTASE CATD-RELATED"/>
    <property type="match status" value="1"/>
</dbReference>
<evidence type="ECO:0000313" key="9">
    <source>
        <dbReference type="Proteomes" id="UP001247620"/>
    </source>
</evidence>
<sequence length="152" mass="16620">MKNNYMYWSPLCLRLIVGFGFMAHGWAKISRGTAGFEKLLIQTGVPMPHLMSIVAPYTELIGGFLILIGLFTRWVSIPLIISMLVAMLTVNIHYGFSSIKTIGLTPAGPLFGPPGYEINLLYIACLLSLMITGAGALSVDLLMVNTKTRVEL</sequence>
<evidence type="ECO:0000256" key="7">
    <source>
        <dbReference type="SAM" id="Phobius"/>
    </source>
</evidence>
<keyword evidence="4 7" id="KW-0812">Transmembrane</keyword>
<accession>A0ABU1TCN1</accession>
<evidence type="ECO:0000256" key="3">
    <source>
        <dbReference type="ARBA" id="ARBA00022475"/>
    </source>
</evidence>
<dbReference type="EMBL" id="JAVDUU010000003">
    <property type="protein sequence ID" value="MDR6943158.1"/>
    <property type="molecule type" value="Genomic_DNA"/>
</dbReference>
<keyword evidence="6 7" id="KW-0472">Membrane</keyword>
<keyword evidence="5 7" id="KW-1133">Transmembrane helix</keyword>
<keyword evidence="3" id="KW-1003">Cell membrane</keyword>
<comment type="subcellular location">
    <subcellularLocation>
        <location evidence="1">Cell membrane</location>
        <topology evidence="1">Multi-pass membrane protein</topology>
    </subcellularLocation>
</comment>
<dbReference type="RefSeq" id="WP_310096928.1">
    <property type="nucleotide sequence ID" value="NZ_JAVDUU010000003.1"/>
</dbReference>